<gene>
    <name evidence="1" type="ORF">BDR25DRAFT_55775</name>
</gene>
<sequence length="578" mass="64128">MRLHLRGMGVHYKTTFIVILCQSLTTVFAQQHSSPPNEGLRAASSIESMLQHAPVKQQAILSQALGLIHSMQSSPTCHRLAGLTLVNDCQSFKDAHTDTSSSSEAVLEEVKSAYAARLAICELRGAKAVIPRECEILVPSSRACVKHRFSSFFSRQERPTAEVCYPDASRAQFDRCLRALESKPQWWTSYSNARQNAVVMCYASRSGIERDEKLSLYESLAEVALDIESSLAKSAQEAQARLNEQLEFVEKIRMSEILALQDIRASREATHSIFDQLKNMLQSFKDMLVETSTSSEALAKNLNVSDASVEKARTDLQSLFTEVAEATSQHVATHTQNHNLAMSILQMHHEMVLAIQLNHEQLNTLTQAVGNLRDDVDQSAKQAKEIQDIHGDITQHVSRLNGTFKTLETTAGNLQSAIDATTETIQLLSTFGGLASNPKLWGGALLFLLGLWFASRRIAGIFMALAGLSCLLYSIGIYEWLGSVLTLNTDIHSIAWFAITSFITDRPPLLWISLGLAGICPLSIVVWSYVDAAYMYKYEDEQGAKGVLPSIETPEYPATPQPQRRHGFDPFRTVRSMF</sequence>
<dbReference type="Proteomes" id="UP000799755">
    <property type="component" value="Unassembled WGS sequence"/>
</dbReference>
<name>A0ACB6QNR7_9PLEO</name>
<protein>
    <submittedName>
        <fullName evidence="1">Uncharacterized protein</fullName>
    </submittedName>
</protein>
<dbReference type="EMBL" id="MU003515">
    <property type="protein sequence ID" value="KAF2468551.1"/>
    <property type="molecule type" value="Genomic_DNA"/>
</dbReference>
<keyword evidence="2" id="KW-1185">Reference proteome</keyword>
<evidence type="ECO:0000313" key="1">
    <source>
        <dbReference type="EMBL" id="KAF2468551.1"/>
    </source>
</evidence>
<accession>A0ACB6QNR7</accession>
<comment type="caution">
    <text evidence="1">The sequence shown here is derived from an EMBL/GenBank/DDBJ whole genome shotgun (WGS) entry which is preliminary data.</text>
</comment>
<proteinExistence type="predicted"/>
<organism evidence="1 2">
    <name type="scientific">Lindgomyces ingoldianus</name>
    <dbReference type="NCBI Taxonomy" id="673940"/>
    <lineage>
        <taxon>Eukaryota</taxon>
        <taxon>Fungi</taxon>
        <taxon>Dikarya</taxon>
        <taxon>Ascomycota</taxon>
        <taxon>Pezizomycotina</taxon>
        <taxon>Dothideomycetes</taxon>
        <taxon>Pleosporomycetidae</taxon>
        <taxon>Pleosporales</taxon>
        <taxon>Lindgomycetaceae</taxon>
        <taxon>Lindgomyces</taxon>
    </lineage>
</organism>
<reference evidence="1" key="1">
    <citation type="journal article" date="2020" name="Stud. Mycol.">
        <title>101 Dothideomycetes genomes: a test case for predicting lifestyles and emergence of pathogens.</title>
        <authorList>
            <person name="Haridas S."/>
            <person name="Albert R."/>
            <person name="Binder M."/>
            <person name="Bloem J."/>
            <person name="Labutti K."/>
            <person name="Salamov A."/>
            <person name="Andreopoulos B."/>
            <person name="Baker S."/>
            <person name="Barry K."/>
            <person name="Bills G."/>
            <person name="Bluhm B."/>
            <person name="Cannon C."/>
            <person name="Castanera R."/>
            <person name="Culley D."/>
            <person name="Daum C."/>
            <person name="Ezra D."/>
            <person name="Gonzalez J."/>
            <person name="Henrissat B."/>
            <person name="Kuo A."/>
            <person name="Liang C."/>
            <person name="Lipzen A."/>
            <person name="Lutzoni F."/>
            <person name="Magnuson J."/>
            <person name="Mondo S."/>
            <person name="Nolan M."/>
            <person name="Ohm R."/>
            <person name="Pangilinan J."/>
            <person name="Park H.-J."/>
            <person name="Ramirez L."/>
            <person name="Alfaro M."/>
            <person name="Sun H."/>
            <person name="Tritt A."/>
            <person name="Yoshinaga Y."/>
            <person name="Zwiers L.-H."/>
            <person name="Turgeon B."/>
            <person name="Goodwin S."/>
            <person name="Spatafora J."/>
            <person name="Crous P."/>
            <person name="Grigoriev I."/>
        </authorList>
    </citation>
    <scope>NUCLEOTIDE SEQUENCE</scope>
    <source>
        <strain evidence="1">ATCC 200398</strain>
    </source>
</reference>
<evidence type="ECO:0000313" key="2">
    <source>
        <dbReference type="Proteomes" id="UP000799755"/>
    </source>
</evidence>